<reference evidence="1 2" key="2">
    <citation type="submission" date="2018-11" db="EMBL/GenBank/DDBJ databases">
        <authorList>
            <consortium name="Pathogen Informatics"/>
        </authorList>
    </citation>
    <scope>NUCLEOTIDE SEQUENCE [LARGE SCALE GENOMIC DNA]</scope>
</reference>
<accession>A0A183IUK3</accession>
<organism evidence="3">
    <name type="scientific">Soboliphyme baturini</name>
    <dbReference type="NCBI Taxonomy" id="241478"/>
    <lineage>
        <taxon>Eukaryota</taxon>
        <taxon>Metazoa</taxon>
        <taxon>Ecdysozoa</taxon>
        <taxon>Nematoda</taxon>
        <taxon>Enoplea</taxon>
        <taxon>Dorylaimia</taxon>
        <taxon>Dioctophymatida</taxon>
        <taxon>Dioctophymatoidea</taxon>
        <taxon>Soboliphymatidae</taxon>
        <taxon>Soboliphyme</taxon>
    </lineage>
</organism>
<dbReference type="Proteomes" id="UP000270296">
    <property type="component" value="Unassembled WGS sequence"/>
</dbReference>
<proteinExistence type="predicted"/>
<evidence type="ECO:0000313" key="1">
    <source>
        <dbReference type="EMBL" id="VDP12618.1"/>
    </source>
</evidence>
<dbReference type="AlphaFoldDB" id="A0A183IUK3"/>
<dbReference type="EMBL" id="UZAM01010508">
    <property type="protein sequence ID" value="VDP12618.1"/>
    <property type="molecule type" value="Genomic_DNA"/>
</dbReference>
<sequence length="101" mass="11748">MEKDDSEHLNVYRPITLVLQIYKVCICIFLKYEEGRFLTGFSTIDHIQIIQHLTEQYTTNIKCHCFASVDRRKAFDSVELIVVANVLHEHVTVPLSINLID</sequence>
<keyword evidence="2" id="KW-1185">Reference proteome</keyword>
<reference evidence="3" key="1">
    <citation type="submission" date="2016-06" db="UniProtKB">
        <authorList>
            <consortium name="WormBaseParasite"/>
        </authorList>
    </citation>
    <scope>IDENTIFICATION</scope>
</reference>
<dbReference type="OrthoDB" id="5856459at2759"/>
<evidence type="ECO:0000313" key="3">
    <source>
        <dbReference type="WBParaSite" id="SBAD_0000757301-mRNA-1"/>
    </source>
</evidence>
<protein>
    <submittedName>
        <fullName evidence="3">Reverse transcriptase domain-containing protein</fullName>
    </submittedName>
</protein>
<gene>
    <name evidence="1" type="ORF">SBAD_LOCUS7300</name>
</gene>
<dbReference type="WBParaSite" id="SBAD_0000757301-mRNA-1">
    <property type="protein sequence ID" value="SBAD_0000757301-mRNA-1"/>
    <property type="gene ID" value="SBAD_0000757301"/>
</dbReference>
<evidence type="ECO:0000313" key="2">
    <source>
        <dbReference type="Proteomes" id="UP000270296"/>
    </source>
</evidence>
<name>A0A183IUK3_9BILA</name>